<dbReference type="STRING" id="331117.A1DPH0"/>
<sequence length="243" mass="25685">MLLLGVLSLLALATLFSKATAANSTLSDNGRLAPLKRAITAVPSSLIVQYYEAGPSSGETVLLVHGFPYSIDAFVSVIPLLVNQGYRVIVPYLRGFGGTKFLYPHTPRSAEQTALGYDSMVISKFSMMNPKAANAALLALCVMSVSATLFVNFTNYAAEDCVIRYGSSTLVPTYCVNIEDFPIKSYGASVSSGECDDSSTSPVLNVFTEAGCNAGLFNTVALSTEPICINNETTVLSVSVACI</sequence>
<dbReference type="RefSeq" id="XP_001258588.1">
    <property type="nucleotide sequence ID" value="XM_001258587.1"/>
</dbReference>
<evidence type="ECO:0000259" key="2">
    <source>
        <dbReference type="Pfam" id="PF00561"/>
    </source>
</evidence>
<gene>
    <name evidence="3" type="ORF">NFIA_060470</name>
</gene>
<evidence type="ECO:0000313" key="3">
    <source>
        <dbReference type="EMBL" id="EAW16691.1"/>
    </source>
</evidence>
<feature type="domain" description="AB hydrolase-1" evidence="2">
    <location>
        <begin position="60"/>
        <end position="100"/>
    </location>
</feature>
<keyword evidence="1" id="KW-0732">Signal</keyword>
<keyword evidence="4" id="KW-1185">Reference proteome</keyword>
<dbReference type="InterPro" id="IPR029058">
    <property type="entry name" value="AB_hydrolase_fold"/>
</dbReference>
<dbReference type="AlphaFoldDB" id="A1DPH0"/>
<reference evidence="4" key="1">
    <citation type="journal article" date="2008" name="PLoS Genet.">
        <title>Genomic islands in the pathogenic filamentous fungus Aspergillus fumigatus.</title>
        <authorList>
            <person name="Fedorova N.D."/>
            <person name="Khaldi N."/>
            <person name="Joardar V.S."/>
            <person name="Maiti R."/>
            <person name="Amedeo P."/>
            <person name="Anderson M.J."/>
            <person name="Crabtree J."/>
            <person name="Silva J.C."/>
            <person name="Badger J.H."/>
            <person name="Albarraq A."/>
            <person name="Angiuoli S."/>
            <person name="Bussey H."/>
            <person name="Bowyer P."/>
            <person name="Cotty P.J."/>
            <person name="Dyer P.S."/>
            <person name="Egan A."/>
            <person name="Galens K."/>
            <person name="Fraser-Liggett C.M."/>
            <person name="Haas B.J."/>
            <person name="Inman J.M."/>
            <person name="Kent R."/>
            <person name="Lemieux S."/>
            <person name="Malavazi I."/>
            <person name="Orvis J."/>
            <person name="Roemer T."/>
            <person name="Ronning C.M."/>
            <person name="Sundaram J.P."/>
            <person name="Sutton G."/>
            <person name="Turner G."/>
            <person name="Venter J.C."/>
            <person name="White O.R."/>
            <person name="Whitty B.R."/>
            <person name="Youngman P."/>
            <person name="Wolfe K.H."/>
            <person name="Goldman G.H."/>
            <person name="Wortman J.R."/>
            <person name="Jiang B."/>
            <person name="Denning D.W."/>
            <person name="Nierman W.C."/>
        </authorList>
    </citation>
    <scope>NUCLEOTIDE SEQUENCE [LARGE SCALE GENOMIC DNA]</scope>
    <source>
        <strain evidence="4">ATCC 1020 / DSM 3700 / CBS 544.65 / FGSC A1164 / JCM 1740 / NRRL 181 / WB 181</strain>
    </source>
</reference>
<protein>
    <recommendedName>
        <fullName evidence="2">AB hydrolase-1 domain-containing protein</fullName>
    </recommendedName>
</protein>
<dbReference type="Gene3D" id="3.40.50.1820">
    <property type="entry name" value="alpha/beta hydrolase"/>
    <property type="match status" value="1"/>
</dbReference>
<dbReference type="Proteomes" id="UP000006702">
    <property type="component" value="Unassembled WGS sequence"/>
</dbReference>
<evidence type="ECO:0000256" key="1">
    <source>
        <dbReference type="SAM" id="SignalP"/>
    </source>
</evidence>
<evidence type="ECO:0000313" key="4">
    <source>
        <dbReference type="Proteomes" id="UP000006702"/>
    </source>
</evidence>
<organism evidence="3 4">
    <name type="scientific">Neosartorya fischeri (strain ATCC 1020 / DSM 3700 / CBS 544.65 / FGSC A1164 / JCM 1740 / NRRL 181 / WB 181)</name>
    <name type="common">Aspergillus fischerianus</name>
    <dbReference type="NCBI Taxonomy" id="331117"/>
    <lineage>
        <taxon>Eukaryota</taxon>
        <taxon>Fungi</taxon>
        <taxon>Dikarya</taxon>
        <taxon>Ascomycota</taxon>
        <taxon>Pezizomycotina</taxon>
        <taxon>Eurotiomycetes</taxon>
        <taxon>Eurotiomycetidae</taxon>
        <taxon>Eurotiales</taxon>
        <taxon>Aspergillaceae</taxon>
        <taxon>Aspergillus</taxon>
        <taxon>Aspergillus subgen. Fumigati</taxon>
    </lineage>
</organism>
<name>A1DPH0_NEOFI</name>
<dbReference type="HOGENOM" id="CLU_1142850_0_0_1"/>
<dbReference type="VEuPathDB" id="FungiDB:NFIA_060470"/>
<proteinExistence type="predicted"/>
<accession>A1DPH0</accession>
<feature type="chain" id="PRO_5002634228" description="AB hydrolase-1 domain-containing protein" evidence="1">
    <location>
        <begin position="22"/>
        <end position="243"/>
    </location>
</feature>
<dbReference type="OrthoDB" id="4423022at2759"/>
<feature type="signal peptide" evidence="1">
    <location>
        <begin position="1"/>
        <end position="21"/>
    </location>
</feature>
<dbReference type="Pfam" id="PF00561">
    <property type="entry name" value="Abhydrolase_1"/>
    <property type="match status" value="1"/>
</dbReference>
<dbReference type="GeneID" id="4585104"/>
<dbReference type="InterPro" id="IPR000073">
    <property type="entry name" value="AB_hydrolase_1"/>
</dbReference>
<dbReference type="EMBL" id="DS027698">
    <property type="protein sequence ID" value="EAW16691.1"/>
    <property type="molecule type" value="Genomic_DNA"/>
</dbReference>
<dbReference type="eggNOG" id="ENOG502T0PH">
    <property type="taxonomic scope" value="Eukaryota"/>
</dbReference>
<dbReference type="KEGG" id="nfi:NFIA_060470"/>
<dbReference type="SUPFAM" id="SSF53474">
    <property type="entry name" value="alpha/beta-Hydrolases"/>
    <property type="match status" value="1"/>
</dbReference>